<dbReference type="EMBL" id="VDGE01000011">
    <property type="protein sequence ID" value="TNC74016.1"/>
    <property type="molecule type" value="Genomic_DNA"/>
</dbReference>
<organism evidence="2 3">
    <name type="scientific">Janthinobacterium lividum</name>
    <dbReference type="NCBI Taxonomy" id="29581"/>
    <lineage>
        <taxon>Bacteria</taxon>
        <taxon>Pseudomonadati</taxon>
        <taxon>Pseudomonadota</taxon>
        <taxon>Betaproteobacteria</taxon>
        <taxon>Burkholderiales</taxon>
        <taxon>Oxalobacteraceae</taxon>
        <taxon>Janthinobacterium</taxon>
    </lineage>
</organism>
<dbReference type="PROSITE" id="PS50404">
    <property type="entry name" value="GST_NTER"/>
    <property type="match status" value="1"/>
</dbReference>
<evidence type="ECO:0000313" key="3">
    <source>
        <dbReference type="Proteomes" id="UP000305681"/>
    </source>
</evidence>
<feature type="domain" description="GST N-terminal" evidence="1">
    <location>
        <begin position="1"/>
        <end position="84"/>
    </location>
</feature>
<dbReference type="GO" id="GO:0016034">
    <property type="term" value="F:maleylacetoacetate isomerase activity"/>
    <property type="evidence" value="ECO:0007669"/>
    <property type="project" value="TreeGrafter"/>
</dbReference>
<dbReference type="InterPro" id="IPR034338">
    <property type="entry name" value="GST_4_C"/>
</dbReference>
<dbReference type="GO" id="GO:0006749">
    <property type="term" value="P:glutathione metabolic process"/>
    <property type="evidence" value="ECO:0007669"/>
    <property type="project" value="TreeGrafter"/>
</dbReference>
<dbReference type="InterPro" id="IPR004045">
    <property type="entry name" value="Glutathione_S-Trfase_N"/>
</dbReference>
<name>A0A5C4NLL1_9BURK</name>
<dbReference type="NCBIfam" id="NF011693">
    <property type="entry name" value="PRK15113.1"/>
    <property type="match status" value="1"/>
</dbReference>
<dbReference type="GO" id="GO:0006559">
    <property type="term" value="P:L-phenylalanine catabolic process"/>
    <property type="evidence" value="ECO:0007669"/>
    <property type="project" value="TreeGrafter"/>
</dbReference>
<accession>A0A5C4NLL1</accession>
<dbReference type="CDD" id="cd00570">
    <property type="entry name" value="GST_N_family"/>
    <property type="match status" value="1"/>
</dbReference>
<sequence>MSLILYVDRNRISPYALSAFVALSEKRVSFTVQDVDLDAGAARQPPFSTLSLTQRVPAIDHDGFIVTESNAIADYLDDVFAAPDYPSVLPRDVRQRARARQVQAWLRSDLLALRNERDSTVVFHPSRADHASLSPAAQAAAAKLLQIAGELVHSDYLAGAWSIADTDLALMLLRLIKSGEPVPPALRDYALAQWQRANVQQWLAQVPLPQLA</sequence>
<dbReference type="SFLD" id="SFLDG00358">
    <property type="entry name" value="Main_(cytGST)"/>
    <property type="match status" value="1"/>
</dbReference>
<reference evidence="2 3" key="1">
    <citation type="submission" date="2019-06" db="EMBL/GenBank/DDBJ databases">
        <title>Genome sequence of Janthinobacterium lividum UCD_MED1.</title>
        <authorList>
            <person name="De Leon M.E."/>
            <person name="Jospin G."/>
        </authorList>
    </citation>
    <scope>NUCLEOTIDE SEQUENCE [LARGE SCALE GENOMIC DNA]</scope>
    <source>
        <strain evidence="2 3">UCD_MED1</strain>
    </source>
</reference>
<dbReference type="InterPro" id="IPR036249">
    <property type="entry name" value="Thioredoxin-like_sf"/>
</dbReference>
<dbReference type="RefSeq" id="WP_139092125.1">
    <property type="nucleotide sequence ID" value="NZ_VDGE01000011.1"/>
</dbReference>
<dbReference type="SUPFAM" id="SSF52833">
    <property type="entry name" value="Thioredoxin-like"/>
    <property type="match status" value="1"/>
</dbReference>
<dbReference type="InterPro" id="IPR036282">
    <property type="entry name" value="Glutathione-S-Trfase_C_sf"/>
</dbReference>
<dbReference type="SUPFAM" id="SSF47616">
    <property type="entry name" value="GST C-terminal domain-like"/>
    <property type="match status" value="1"/>
</dbReference>
<dbReference type="SFLD" id="SFLDS00019">
    <property type="entry name" value="Glutathione_Transferase_(cytos"/>
    <property type="match status" value="1"/>
</dbReference>
<protein>
    <submittedName>
        <fullName evidence="2">Glutathione transferase</fullName>
        <ecNumber evidence="2">2.5.1.18</ecNumber>
    </submittedName>
</protein>
<dbReference type="EC" id="2.5.1.18" evidence="2"/>
<dbReference type="Gene3D" id="1.20.1050.10">
    <property type="match status" value="1"/>
</dbReference>
<comment type="caution">
    <text evidence="2">The sequence shown here is derived from an EMBL/GenBank/DDBJ whole genome shotgun (WGS) entry which is preliminary data.</text>
</comment>
<dbReference type="Pfam" id="PF02798">
    <property type="entry name" value="GST_N"/>
    <property type="match status" value="1"/>
</dbReference>
<keyword evidence="2" id="KW-0808">Transferase</keyword>
<dbReference type="PANTHER" id="PTHR42673">
    <property type="entry name" value="MALEYLACETOACETATE ISOMERASE"/>
    <property type="match status" value="1"/>
</dbReference>
<evidence type="ECO:0000259" key="1">
    <source>
        <dbReference type="PROSITE" id="PS50404"/>
    </source>
</evidence>
<evidence type="ECO:0000313" key="2">
    <source>
        <dbReference type="EMBL" id="TNC74016.1"/>
    </source>
</evidence>
<dbReference type="AlphaFoldDB" id="A0A5C4NLL1"/>
<proteinExistence type="predicted"/>
<gene>
    <name evidence="2" type="ORF">FHI69_22895</name>
</gene>
<dbReference type="Gene3D" id="3.40.30.10">
    <property type="entry name" value="Glutaredoxin"/>
    <property type="match status" value="1"/>
</dbReference>
<dbReference type="Pfam" id="PF14834">
    <property type="entry name" value="GST_C_4"/>
    <property type="match status" value="1"/>
</dbReference>
<dbReference type="PANTHER" id="PTHR42673:SF21">
    <property type="entry name" value="GLUTATHIONE S-TRANSFERASE YFCF"/>
    <property type="match status" value="1"/>
</dbReference>
<dbReference type="Proteomes" id="UP000305681">
    <property type="component" value="Unassembled WGS sequence"/>
</dbReference>
<dbReference type="InterPro" id="IPR040079">
    <property type="entry name" value="Glutathione_S-Trfase"/>
</dbReference>
<dbReference type="GO" id="GO:0004364">
    <property type="term" value="F:glutathione transferase activity"/>
    <property type="evidence" value="ECO:0007669"/>
    <property type="project" value="UniProtKB-EC"/>
</dbReference>